<name>A0A7W9E0P7_9SPHI</name>
<organism evidence="5 6">
    <name type="scientific">Pedobacter cryoconitis</name>
    <dbReference type="NCBI Taxonomy" id="188932"/>
    <lineage>
        <taxon>Bacteria</taxon>
        <taxon>Pseudomonadati</taxon>
        <taxon>Bacteroidota</taxon>
        <taxon>Sphingobacteriia</taxon>
        <taxon>Sphingobacteriales</taxon>
        <taxon>Sphingobacteriaceae</taxon>
        <taxon>Pedobacter</taxon>
    </lineage>
</organism>
<evidence type="ECO:0000313" key="5">
    <source>
        <dbReference type="EMBL" id="MBB5638286.1"/>
    </source>
</evidence>
<dbReference type="PANTHER" id="PTHR22893:SF98">
    <property type="entry name" value="OXIDOREDUCTASE"/>
    <property type="match status" value="1"/>
</dbReference>
<evidence type="ECO:0000256" key="2">
    <source>
        <dbReference type="ARBA" id="ARBA00005979"/>
    </source>
</evidence>
<evidence type="ECO:0000256" key="3">
    <source>
        <dbReference type="ARBA" id="ARBA00023002"/>
    </source>
</evidence>
<dbReference type="FunFam" id="3.20.20.70:FF:000059">
    <property type="entry name" value="N-ethylmaleimide reductase, FMN-linked"/>
    <property type="match status" value="1"/>
</dbReference>
<protein>
    <submittedName>
        <fullName evidence="5">N-ethylmaleimide reductase</fullName>
        <ecNumber evidence="5">1.-.-.-</ecNumber>
    </submittedName>
</protein>
<dbReference type="EC" id="1.-.-.-" evidence="5"/>
<comment type="caution">
    <text evidence="5">The sequence shown here is derived from an EMBL/GenBank/DDBJ whole genome shotgun (WGS) entry which is preliminary data.</text>
</comment>
<comment type="cofactor">
    <cofactor evidence="1">
        <name>FMN</name>
        <dbReference type="ChEBI" id="CHEBI:58210"/>
    </cofactor>
</comment>
<dbReference type="Proteomes" id="UP000537204">
    <property type="component" value="Unassembled WGS sequence"/>
</dbReference>
<proteinExistence type="inferred from homology"/>
<dbReference type="CDD" id="cd02933">
    <property type="entry name" value="OYE_like_FMN"/>
    <property type="match status" value="1"/>
</dbReference>
<accession>A0A7W9E0P7</accession>
<sequence>MENTLLTGLNLGAYQLKNRIIMAPLTRMRSKDMIPNSMNAEYYAQRASAGLIITEATQITQQGQGYPMTPGIYSAAQIDGWKKVTDAVHEKGGLIFTQLWHVGRMSHSSHQPDYGLPVAPSAVKPAGKTFTSEWNMVPFETPRALELAEITGIVNDYEKAAINAKAAGFDGIELHAANGYLIQQFLQDKTNLRQDEYGGNIANKSRLLFEVLDKLVAVWGADKVGIRLSPFGTTNDSFDPDSYPAFVYVVKELAKYNLAYLHMIRHRAEELTDELVAEKEQALWNLYPGTMIAADGFTIEQATAYVQTGKASAIAFGRYYISNPDLAERIAANAELNHYDRETFYGGNEKGYTDYTFINS</sequence>
<dbReference type="Gene3D" id="3.20.20.70">
    <property type="entry name" value="Aldolase class I"/>
    <property type="match status" value="1"/>
</dbReference>
<dbReference type="EMBL" id="JACHCE010000008">
    <property type="protein sequence ID" value="MBB5638286.1"/>
    <property type="molecule type" value="Genomic_DNA"/>
</dbReference>
<dbReference type="SUPFAM" id="SSF51395">
    <property type="entry name" value="FMN-linked oxidoreductases"/>
    <property type="match status" value="1"/>
</dbReference>
<evidence type="ECO:0000256" key="1">
    <source>
        <dbReference type="ARBA" id="ARBA00001917"/>
    </source>
</evidence>
<evidence type="ECO:0000259" key="4">
    <source>
        <dbReference type="Pfam" id="PF00724"/>
    </source>
</evidence>
<gene>
    <name evidence="5" type="ORF">HDE68_004215</name>
</gene>
<dbReference type="Pfam" id="PF00724">
    <property type="entry name" value="Oxidored_FMN"/>
    <property type="match status" value="1"/>
</dbReference>
<feature type="domain" description="NADH:flavin oxidoreductase/NADH oxidase N-terminal" evidence="4">
    <location>
        <begin position="7"/>
        <end position="336"/>
    </location>
</feature>
<dbReference type="RefSeq" id="WP_183884129.1">
    <property type="nucleotide sequence ID" value="NZ_JACHCE010000008.1"/>
</dbReference>
<evidence type="ECO:0000313" key="6">
    <source>
        <dbReference type="Proteomes" id="UP000537204"/>
    </source>
</evidence>
<reference evidence="5 6" key="1">
    <citation type="submission" date="2020-08" db="EMBL/GenBank/DDBJ databases">
        <title>Genomic Encyclopedia of Type Strains, Phase IV (KMG-V): Genome sequencing to study the core and pangenomes of soil and plant-associated prokaryotes.</title>
        <authorList>
            <person name="Whitman W."/>
        </authorList>
    </citation>
    <scope>NUCLEOTIDE SEQUENCE [LARGE SCALE GENOMIC DNA]</scope>
    <source>
        <strain evidence="5 6">S3M1</strain>
    </source>
</reference>
<keyword evidence="3 5" id="KW-0560">Oxidoreductase</keyword>
<dbReference type="InterPro" id="IPR001155">
    <property type="entry name" value="OxRdtase_FMN_N"/>
</dbReference>
<dbReference type="AlphaFoldDB" id="A0A7W9E0P7"/>
<dbReference type="InterPro" id="IPR045247">
    <property type="entry name" value="Oye-like"/>
</dbReference>
<comment type="similarity">
    <text evidence="2">Belongs to the NADH:flavin oxidoreductase/NADH oxidase family.</text>
</comment>
<dbReference type="GO" id="GO:0010181">
    <property type="term" value="F:FMN binding"/>
    <property type="evidence" value="ECO:0007669"/>
    <property type="project" value="InterPro"/>
</dbReference>
<dbReference type="InterPro" id="IPR013785">
    <property type="entry name" value="Aldolase_TIM"/>
</dbReference>
<dbReference type="PANTHER" id="PTHR22893">
    <property type="entry name" value="NADH OXIDOREDUCTASE-RELATED"/>
    <property type="match status" value="1"/>
</dbReference>
<dbReference type="GO" id="GO:0005829">
    <property type="term" value="C:cytosol"/>
    <property type="evidence" value="ECO:0007669"/>
    <property type="project" value="UniProtKB-ARBA"/>
</dbReference>
<dbReference type="GO" id="GO:0016628">
    <property type="term" value="F:oxidoreductase activity, acting on the CH-CH group of donors, NAD or NADP as acceptor"/>
    <property type="evidence" value="ECO:0007669"/>
    <property type="project" value="UniProtKB-ARBA"/>
</dbReference>